<evidence type="ECO:0000313" key="4">
    <source>
        <dbReference type="Proteomes" id="UP000015101"/>
    </source>
</evidence>
<dbReference type="HOGENOM" id="CLU_685666_0_0_1"/>
<feature type="compositionally biased region" description="Low complexity" evidence="1">
    <location>
        <begin position="377"/>
        <end position="386"/>
    </location>
</feature>
<dbReference type="GeneID" id="20201330"/>
<sequence length="402" mass="45279">MHCQEDVSCGCSRSFAPSLNNLQPVETRQKTIFTKGKIGQTSSMVPSAASQTNSPTTNFNDNLTGAKLEQNDIEQKHLYDNNKMACQTMSEPRTVAIDQSGIEVLKKLKNNEHLSRHQLPQHHKQQQVKHGQETQQHKTFHQQSYNQKQMRFNRYQQQHRHNHPVVTNPQKLFPSQALPRITQHINISQPNQLPPIDPVITQTTTTTTVLGYEKKNNKLLKQECENFGQKPALKLPKIFGQKNKIFSNLTPRAMHVDDVKSTSSVKRYSPDIGNLKSTSASPTNRLKLPPMTSTTSQSLTQSTSQASLLTPARIQAILQNDLLMVDQLKEKHSEIVNSLKYIAEQQKQHQSQMYGNSHQCPHLINVCQNAIPEKNCESSSDTSESSNIEYGAWEQAGGQGTT</sequence>
<dbReference type="EnsemblMetazoa" id="HelroT166053">
    <property type="protein sequence ID" value="HelroP166053"/>
    <property type="gene ID" value="HelroG166053"/>
</dbReference>
<reference evidence="2 4" key="2">
    <citation type="journal article" date="2013" name="Nature">
        <title>Insights into bilaterian evolution from three spiralian genomes.</title>
        <authorList>
            <person name="Simakov O."/>
            <person name="Marletaz F."/>
            <person name="Cho S.J."/>
            <person name="Edsinger-Gonzales E."/>
            <person name="Havlak P."/>
            <person name="Hellsten U."/>
            <person name="Kuo D.H."/>
            <person name="Larsson T."/>
            <person name="Lv J."/>
            <person name="Arendt D."/>
            <person name="Savage R."/>
            <person name="Osoegawa K."/>
            <person name="de Jong P."/>
            <person name="Grimwood J."/>
            <person name="Chapman J.A."/>
            <person name="Shapiro H."/>
            <person name="Aerts A."/>
            <person name="Otillar R.P."/>
            <person name="Terry A.Y."/>
            <person name="Boore J.L."/>
            <person name="Grigoriev I.V."/>
            <person name="Lindberg D.R."/>
            <person name="Seaver E.C."/>
            <person name="Weisblat D.A."/>
            <person name="Putnam N.H."/>
            <person name="Rokhsar D.S."/>
        </authorList>
    </citation>
    <scope>NUCLEOTIDE SEQUENCE</scope>
</reference>
<dbReference type="AlphaFoldDB" id="T1EXN0"/>
<dbReference type="KEGG" id="hro:HELRODRAFT_166053"/>
<dbReference type="EMBL" id="KB097753">
    <property type="protein sequence ID" value="ESN90388.1"/>
    <property type="molecule type" value="Genomic_DNA"/>
</dbReference>
<proteinExistence type="predicted"/>
<gene>
    <name evidence="3" type="primary">20201330</name>
    <name evidence="2" type="ORF">HELRODRAFT_166053</name>
</gene>
<evidence type="ECO:0000313" key="2">
    <source>
        <dbReference type="EMBL" id="ESN90388.1"/>
    </source>
</evidence>
<keyword evidence="4" id="KW-1185">Reference proteome</keyword>
<feature type="compositionally biased region" description="Polar residues" evidence="1">
    <location>
        <begin position="275"/>
        <end position="284"/>
    </location>
</feature>
<evidence type="ECO:0000313" key="3">
    <source>
        <dbReference type="EnsemblMetazoa" id="HelroP166053"/>
    </source>
</evidence>
<dbReference type="RefSeq" id="XP_009031332.1">
    <property type="nucleotide sequence ID" value="XM_009033084.1"/>
</dbReference>
<dbReference type="EMBL" id="AMQM01002249">
    <property type="status" value="NOT_ANNOTATED_CDS"/>
    <property type="molecule type" value="Genomic_DNA"/>
</dbReference>
<organism evidence="3 4">
    <name type="scientific">Helobdella robusta</name>
    <name type="common">Californian leech</name>
    <dbReference type="NCBI Taxonomy" id="6412"/>
    <lineage>
        <taxon>Eukaryota</taxon>
        <taxon>Metazoa</taxon>
        <taxon>Spiralia</taxon>
        <taxon>Lophotrochozoa</taxon>
        <taxon>Annelida</taxon>
        <taxon>Clitellata</taxon>
        <taxon>Hirudinea</taxon>
        <taxon>Rhynchobdellida</taxon>
        <taxon>Glossiphoniidae</taxon>
        <taxon>Helobdella</taxon>
    </lineage>
</organism>
<dbReference type="Proteomes" id="UP000015101">
    <property type="component" value="Unassembled WGS sequence"/>
</dbReference>
<feature type="region of interest" description="Disordered" evidence="1">
    <location>
        <begin position="270"/>
        <end position="299"/>
    </location>
</feature>
<dbReference type="CTD" id="20201330"/>
<reference evidence="4" key="1">
    <citation type="submission" date="2012-12" db="EMBL/GenBank/DDBJ databases">
        <authorList>
            <person name="Hellsten U."/>
            <person name="Grimwood J."/>
            <person name="Chapman J.A."/>
            <person name="Shapiro H."/>
            <person name="Aerts A."/>
            <person name="Otillar R.P."/>
            <person name="Terry A.Y."/>
            <person name="Boore J.L."/>
            <person name="Simakov O."/>
            <person name="Marletaz F."/>
            <person name="Cho S.-J."/>
            <person name="Edsinger-Gonzales E."/>
            <person name="Havlak P."/>
            <person name="Kuo D.-H."/>
            <person name="Larsson T."/>
            <person name="Lv J."/>
            <person name="Arendt D."/>
            <person name="Savage R."/>
            <person name="Osoegawa K."/>
            <person name="de Jong P."/>
            <person name="Lindberg D.R."/>
            <person name="Seaver E.C."/>
            <person name="Weisblat D.A."/>
            <person name="Putnam N.H."/>
            <person name="Grigoriev I.V."/>
            <person name="Rokhsar D.S."/>
        </authorList>
    </citation>
    <scope>NUCLEOTIDE SEQUENCE</scope>
</reference>
<reference evidence="3" key="3">
    <citation type="submission" date="2015-06" db="UniProtKB">
        <authorList>
            <consortium name="EnsemblMetazoa"/>
        </authorList>
    </citation>
    <scope>IDENTIFICATION</scope>
</reference>
<feature type="region of interest" description="Disordered" evidence="1">
    <location>
        <begin position="375"/>
        <end position="402"/>
    </location>
</feature>
<name>T1EXN0_HELRO</name>
<accession>T1EXN0</accession>
<evidence type="ECO:0000256" key="1">
    <source>
        <dbReference type="SAM" id="MobiDB-lite"/>
    </source>
</evidence>
<dbReference type="InParanoid" id="T1EXN0"/>
<protein>
    <submittedName>
        <fullName evidence="2 3">Uncharacterized protein</fullName>
    </submittedName>
</protein>
<feature type="region of interest" description="Disordered" evidence="1">
    <location>
        <begin position="117"/>
        <end position="145"/>
    </location>
</feature>